<evidence type="ECO:0000313" key="4">
    <source>
        <dbReference type="EMBL" id="GFH17800.1"/>
    </source>
</evidence>
<dbReference type="Pfam" id="PF05698">
    <property type="entry name" value="Trigger_C"/>
    <property type="match status" value="1"/>
</dbReference>
<dbReference type="GO" id="GO:0003755">
    <property type="term" value="F:peptidyl-prolyl cis-trans isomerase activity"/>
    <property type="evidence" value="ECO:0007669"/>
    <property type="project" value="UniProtKB-KW"/>
</dbReference>
<comment type="caution">
    <text evidence="4">The sequence shown here is derived from an EMBL/GenBank/DDBJ whole genome shotgun (WGS) entry which is preliminary data.</text>
</comment>
<evidence type="ECO:0000259" key="3">
    <source>
        <dbReference type="Pfam" id="PF05698"/>
    </source>
</evidence>
<gene>
    <name evidence="4" type="ORF">HaLaN_14504</name>
</gene>
<dbReference type="GO" id="GO:0006457">
    <property type="term" value="P:protein folding"/>
    <property type="evidence" value="ECO:0007669"/>
    <property type="project" value="InterPro"/>
</dbReference>
<dbReference type="InterPro" id="IPR027304">
    <property type="entry name" value="Trigger_fact/SurA_dom_sf"/>
</dbReference>
<dbReference type="Proteomes" id="UP000485058">
    <property type="component" value="Unassembled WGS sequence"/>
</dbReference>
<evidence type="ECO:0000256" key="2">
    <source>
        <dbReference type="ARBA" id="ARBA00023235"/>
    </source>
</evidence>
<accession>A0A699Z8N7</accession>
<reference evidence="4 5" key="1">
    <citation type="submission" date="2020-02" db="EMBL/GenBank/DDBJ databases">
        <title>Draft genome sequence of Haematococcus lacustris strain NIES-144.</title>
        <authorList>
            <person name="Morimoto D."/>
            <person name="Nakagawa S."/>
            <person name="Yoshida T."/>
            <person name="Sawayama S."/>
        </authorList>
    </citation>
    <scope>NUCLEOTIDE SEQUENCE [LARGE SCALE GENOMIC DNA]</scope>
    <source>
        <strain evidence="4 5">NIES-144</strain>
    </source>
</reference>
<protein>
    <recommendedName>
        <fullName evidence="3">Trigger factor C-terminal domain-containing protein</fullName>
    </recommendedName>
</protein>
<evidence type="ECO:0000313" key="5">
    <source>
        <dbReference type="Proteomes" id="UP000485058"/>
    </source>
</evidence>
<dbReference type="Gene3D" id="1.10.3120.10">
    <property type="entry name" value="Trigger factor, C-terminal domain"/>
    <property type="match status" value="1"/>
</dbReference>
<proteinExistence type="predicted"/>
<keyword evidence="5" id="KW-1185">Reference proteome</keyword>
<organism evidence="4 5">
    <name type="scientific">Haematococcus lacustris</name>
    <name type="common">Green alga</name>
    <name type="synonym">Haematococcus pluvialis</name>
    <dbReference type="NCBI Taxonomy" id="44745"/>
    <lineage>
        <taxon>Eukaryota</taxon>
        <taxon>Viridiplantae</taxon>
        <taxon>Chlorophyta</taxon>
        <taxon>core chlorophytes</taxon>
        <taxon>Chlorophyceae</taxon>
        <taxon>CS clade</taxon>
        <taxon>Chlamydomonadales</taxon>
        <taxon>Haematococcaceae</taxon>
        <taxon>Haematococcus</taxon>
    </lineage>
</organism>
<dbReference type="EMBL" id="BLLF01001203">
    <property type="protein sequence ID" value="GFH17800.1"/>
    <property type="molecule type" value="Genomic_DNA"/>
</dbReference>
<feature type="domain" description="Trigger factor C-terminal" evidence="3">
    <location>
        <begin position="388"/>
        <end position="544"/>
    </location>
</feature>
<dbReference type="SUPFAM" id="SSF109998">
    <property type="entry name" value="Triger factor/SurA peptide-binding domain-like"/>
    <property type="match status" value="1"/>
</dbReference>
<dbReference type="InterPro" id="IPR008880">
    <property type="entry name" value="Trigger_fac_C"/>
</dbReference>
<dbReference type="GO" id="GO:0015031">
    <property type="term" value="P:protein transport"/>
    <property type="evidence" value="ECO:0007669"/>
    <property type="project" value="InterPro"/>
</dbReference>
<name>A0A699Z8N7_HAELA</name>
<keyword evidence="1" id="KW-0697">Rotamase</keyword>
<sequence length="593" mass="66114">MSAHAAEHGWVMDSNLVEPPVAEQIRVWTDRQNAAEPYGGNRIAVLLPMFCFKPMSSQQHSTRVGLTKALQHQHLDVCADACVGQLGLRASSFSATPCVPVRTLGCVLIQVFDKAVAYQQPSPGWQTDGAWQDVCLGCTTVFNLPVFGGYLCPWPSGLWGQGVGKSVYGWHPLVCVVWVPTWASSLKSQHVIEHNSSLTGGLGQQGYMYAAGSKPVRTSDLLLNFCCGPQLLLVLQGKLHWHVSCRDTGDFKTDMAAVEDLIRQFLKEKGHQRVVSGRGLQQGDTAIMDLKFTEVGGALPLPGLSAERARFDTEMDPFDLTPHLLGISVGEERRFQITIPEDCSVELWQGMVCDVQAKVREIFSWTLPAFDDAFVKNMSQGKFESAQEMKKSLLATTAMERVKDLDMRLGEAVQKAVVECVDIPHLPETLVLDMAATQYKALLLSMIERRQATREEVENLATEELVEEFLQKRRQDIEDLCKFNIAADEIYATEGLTLEEEDVQAEVNNRMKDYEAQDIEYDEGAIRDQVIDTFKHVKVVEWLKDNVKRTVLPYEGEAATGGCRHGVALEGGNVRNDKPPLRRITTDAQTYYY</sequence>
<dbReference type="InterPro" id="IPR037041">
    <property type="entry name" value="Trigger_fac_C_sf"/>
</dbReference>
<dbReference type="AlphaFoldDB" id="A0A699Z8N7"/>
<dbReference type="Gene3D" id="3.10.50.40">
    <property type="match status" value="1"/>
</dbReference>
<keyword evidence="2" id="KW-0413">Isomerase</keyword>
<dbReference type="InterPro" id="IPR046357">
    <property type="entry name" value="PPIase_dom_sf"/>
</dbReference>
<evidence type="ECO:0000256" key="1">
    <source>
        <dbReference type="ARBA" id="ARBA00023110"/>
    </source>
</evidence>